<dbReference type="Gene3D" id="3.40.50.150">
    <property type="entry name" value="Vaccinia Virus protein VP39"/>
    <property type="match status" value="1"/>
</dbReference>
<proteinExistence type="predicted"/>
<reference evidence="1" key="1">
    <citation type="journal article" date="2020" name="Nature">
        <title>Giant virus diversity and host interactions through global metagenomics.</title>
        <authorList>
            <person name="Schulz F."/>
            <person name="Roux S."/>
            <person name="Paez-Espino D."/>
            <person name="Jungbluth S."/>
            <person name="Walsh D.A."/>
            <person name="Denef V.J."/>
            <person name="McMahon K.D."/>
            <person name="Konstantinidis K.T."/>
            <person name="Eloe-Fadrosh E.A."/>
            <person name="Kyrpides N.C."/>
            <person name="Woyke T."/>
        </authorList>
    </citation>
    <scope>NUCLEOTIDE SEQUENCE</scope>
    <source>
        <strain evidence="1">GVMAG-S-ERX555965-48</strain>
    </source>
</reference>
<dbReference type="InterPro" id="IPR029063">
    <property type="entry name" value="SAM-dependent_MTases_sf"/>
</dbReference>
<evidence type="ECO:0008006" key="2">
    <source>
        <dbReference type="Google" id="ProtNLM"/>
    </source>
</evidence>
<protein>
    <recommendedName>
        <fullName evidence="2">Methyltransferase domain-containing protein</fullName>
    </recommendedName>
</protein>
<dbReference type="SUPFAM" id="SSF53335">
    <property type="entry name" value="S-adenosyl-L-methionine-dependent methyltransferases"/>
    <property type="match status" value="1"/>
</dbReference>
<sequence>MWNEYFNNVIKIVGLDIVDKDCECTCDCHNFNFNINEWTPMCKNLCQTKCKNNTTVKKCLEKTNANITCYIGSQADNNILKEIIEQNGPFDIIIDDGSHLTEHQKISFEYLFPTLNNNGIYVIEDLHTSYSTSGPYRGGGLKQSHTAVEFLKDLIDDININGKFSTKKQAELSNREYLNYYENNISGIYNAKSICFIFKERL</sequence>
<name>A0A6C0AXK0_9ZZZZ</name>
<dbReference type="AlphaFoldDB" id="A0A6C0AXK0"/>
<organism evidence="1">
    <name type="scientific">viral metagenome</name>
    <dbReference type="NCBI Taxonomy" id="1070528"/>
    <lineage>
        <taxon>unclassified sequences</taxon>
        <taxon>metagenomes</taxon>
        <taxon>organismal metagenomes</taxon>
    </lineage>
</organism>
<evidence type="ECO:0000313" key="1">
    <source>
        <dbReference type="EMBL" id="QHS83975.1"/>
    </source>
</evidence>
<dbReference type="EMBL" id="MN738771">
    <property type="protein sequence ID" value="QHS83975.1"/>
    <property type="molecule type" value="Genomic_DNA"/>
</dbReference>
<accession>A0A6C0AXK0</accession>